<dbReference type="RefSeq" id="WP_142940824.1">
    <property type="nucleotide sequence ID" value="NZ_VIKR01000001.1"/>
</dbReference>
<gene>
    <name evidence="2" type="ORF">FLL45_04700</name>
</gene>
<dbReference type="OrthoDB" id="9802640at2"/>
<feature type="domain" description="HNH" evidence="1">
    <location>
        <begin position="22"/>
        <end position="72"/>
    </location>
</feature>
<keyword evidence="3" id="KW-1185">Reference proteome</keyword>
<evidence type="ECO:0000313" key="2">
    <source>
        <dbReference type="EMBL" id="TQV77250.1"/>
    </source>
</evidence>
<name>A0A545TJ43_9GAMM</name>
<sequence length="109" mass="12932">MTNNNNSILGYHSKYHSKPTNCQLCMRKISLTFHHLIPKKMHRRTFFRKTHTRDALNQGIWICRKCHSGLHKLFDEMTLAKQFNTLEKLKQNTAVQKHVTWVAKQKVTD</sequence>
<dbReference type="InterPro" id="IPR002711">
    <property type="entry name" value="HNH"/>
</dbReference>
<proteinExistence type="predicted"/>
<dbReference type="GO" id="GO:0008270">
    <property type="term" value="F:zinc ion binding"/>
    <property type="evidence" value="ECO:0007669"/>
    <property type="project" value="InterPro"/>
</dbReference>
<dbReference type="AlphaFoldDB" id="A0A545TJ43"/>
<dbReference type="Pfam" id="PF01844">
    <property type="entry name" value="HNH"/>
    <property type="match status" value="1"/>
</dbReference>
<organism evidence="2 3">
    <name type="scientific">Aliikangiella marina</name>
    <dbReference type="NCBI Taxonomy" id="1712262"/>
    <lineage>
        <taxon>Bacteria</taxon>
        <taxon>Pseudomonadati</taxon>
        <taxon>Pseudomonadota</taxon>
        <taxon>Gammaproteobacteria</taxon>
        <taxon>Oceanospirillales</taxon>
        <taxon>Pleioneaceae</taxon>
        <taxon>Aliikangiella</taxon>
    </lineage>
</organism>
<dbReference type="GO" id="GO:0003676">
    <property type="term" value="F:nucleic acid binding"/>
    <property type="evidence" value="ECO:0007669"/>
    <property type="project" value="InterPro"/>
</dbReference>
<evidence type="ECO:0000259" key="1">
    <source>
        <dbReference type="Pfam" id="PF01844"/>
    </source>
</evidence>
<dbReference type="Proteomes" id="UP000317839">
    <property type="component" value="Unassembled WGS sequence"/>
</dbReference>
<reference evidence="2 3" key="1">
    <citation type="submission" date="2019-06" db="EMBL/GenBank/DDBJ databases">
        <title>Draft genome of Aliikangiella marina GYP-15.</title>
        <authorList>
            <person name="Wang G."/>
        </authorList>
    </citation>
    <scope>NUCLEOTIDE SEQUENCE [LARGE SCALE GENOMIC DNA]</scope>
    <source>
        <strain evidence="2 3">GYP-15</strain>
    </source>
</reference>
<dbReference type="PANTHER" id="PTHR37827:SF1">
    <property type="entry name" value="HNH DOMAIN-CONTAINING PROTEIN"/>
    <property type="match status" value="1"/>
</dbReference>
<dbReference type="EMBL" id="VIKR01000001">
    <property type="protein sequence ID" value="TQV77250.1"/>
    <property type="molecule type" value="Genomic_DNA"/>
</dbReference>
<dbReference type="PANTHER" id="PTHR37827">
    <property type="entry name" value="TUDOR DOMAIN-CONTAINING PROTEIN"/>
    <property type="match status" value="1"/>
</dbReference>
<protein>
    <recommendedName>
        <fullName evidence="1">HNH domain-containing protein</fullName>
    </recommendedName>
</protein>
<accession>A0A545TJ43</accession>
<dbReference type="GO" id="GO:0004519">
    <property type="term" value="F:endonuclease activity"/>
    <property type="evidence" value="ECO:0007669"/>
    <property type="project" value="InterPro"/>
</dbReference>
<evidence type="ECO:0000313" key="3">
    <source>
        <dbReference type="Proteomes" id="UP000317839"/>
    </source>
</evidence>
<comment type="caution">
    <text evidence="2">The sequence shown here is derived from an EMBL/GenBank/DDBJ whole genome shotgun (WGS) entry which is preliminary data.</text>
</comment>